<dbReference type="InterPro" id="IPR015897">
    <property type="entry name" value="CHK_kinase-like"/>
</dbReference>
<dbReference type="Pfam" id="PF02958">
    <property type="entry name" value="EcKL"/>
    <property type="match status" value="1"/>
</dbReference>
<gene>
    <name evidence="2" type="ORF">ALC57_18014</name>
</gene>
<organism evidence="2 3">
    <name type="scientific">Trachymyrmex cornetzi</name>
    <dbReference type="NCBI Taxonomy" id="471704"/>
    <lineage>
        <taxon>Eukaryota</taxon>
        <taxon>Metazoa</taxon>
        <taxon>Ecdysozoa</taxon>
        <taxon>Arthropoda</taxon>
        <taxon>Hexapoda</taxon>
        <taxon>Insecta</taxon>
        <taxon>Pterygota</taxon>
        <taxon>Neoptera</taxon>
        <taxon>Endopterygota</taxon>
        <taxon>Hymenoptera</taxon>
        <taxon>Apocrita</taxon>
        <taxon>Aculeata</taxon>
        <taxon>Formicoidea</taxon>
        <taxon>Formicidae</taxon>
        <taxon>Myrmicinae</taxon>
        <taxon>Trachymyrmex</taxon>
    </lineage>
</organism>
<evidence type="ECO:0000313" key="2">
    <source>
        <dbReference type="EMBL" id="KYN09891.1"/>
    </source>
</evidence>
<dbReference type="Gene3D" id="3.90.1200.10">
    <property type="match status" value="1"/>
</dbReference>
<proteinExistence type="predicted"/>
<reference evidence="2 3" key="1">
    <citation type="submission" date="2015-09" db="EMBL/GenBank/DDBJ databases">
        <title>Trachymyrmex cornetzi WGS genome.</title>
        <authorList>
            <person name="Nygaard S."/>
            <person name="Hu H."/>
            <person name="Boomsma J."/>
            <person name="Zhang G."/>
        </authorList>
    </citation>
    <scope>NUCLEOTIDE SEQUENCE [LARGE SCALE GENOMIC DNA]</scope>
    <source>
        <strain evidence="2">Tcor2-1</strain>
        <tissue evidence="2">Whole body</tissue>
    </source>
</reference>
<dbReference type="InterPro" id="IPR004119">
    <property type="entry name" value="EcKL"/>
</dbReference>
<dbReference type="KEGG" id="tcz:108769389"/>
<dbReference type="STRING" id="471704.A0A151IT03"/>
<dbReference type="InterPro" id="IPR011009">
    <property type="entry name" value="Kinase-like_dom_sf"/>
</dbReference>
<keyword evidence="3" id="KW-1185">Reference proteome</keyword>
<feature type="domain" description="CHK kinase-like" evidence="1">
    <location>
        <begin position="131"/>
        <end position="331"/>
    </location>
</feature>
<protein>
    <recommendedName>
        <fullName evidence="1">CHK kinase-like domain-containing protein</fullName>
    </recommendedName>
</protein>
<accession>A0A151IT03</accession>
<dbReference type="SUPFAM" id="SSF56112">
    <property type="entry name" value="Protein kinase-like (PK-like)"/>
    <property type="match status" value="1"/>
</dbReference>
<dbReference type="SMART" id="SM00587">
    <property type="entry name" value="CHK"/>
    <property type="match status" value="1"/>
</dbReference>
<evidence type="ECO:0000259" key="1">
    <source>
        <dbReference type="SMART" id="SM00587"/>
    </source>
</evidence>
<dbReference type="PANTHER" id="PTHR11012">
    <property type="entry name" value="PROTEIN KINASE-LIKE DOMAIN-CONTAINING"/>
    <property type="match status" value="1"/>
</dbReference>
<evidence type="ECO:0000313" key="3">
    <source>
        <dbReference type="Proteomes" id="UP000078492"/>
    </source>
</evidence>
<dbReference type="PANTHER" id="PTHR11012:SF8">
    <property type="entry name" value="JUVENILE HORMONE-INDUCIBLE PROTEIN 26"/>
    <property type="match status" value="1"/>
</dbReference>
<dbReference type="OrthoDB" id="190089at2759"/>
<sequence>MADEKIVSDERLYDYLRTYAKSIKLSAPKFHITEGTNKGDNYVSLVCRGTIEGITEDGENKKIQLILKTTRTLDTGEILSSSSVTNLFQREMFFYTEVLPIFKETLKDRGEIIDRFPILYNVSDESGKEILILENLAPQGFVMAKSKILDYPHLRLALRYLGEFHAYSFITRVANPTSFEKLKMKEHMFSQQLADNNSDDKKKDIEKYSKLLIELVFKALANENKHYSERYQRFVENMSQNLYDSVDGKAVEPYAVVNHGDFWTNNMLFKYDKENNPYDLRFIDLQLSRYASPALDLLYVLFCCCTQEIRSKYFDQVIHEYYETLSRYIERAGYDPDILFPYEVLSEHLTKFGKYAAGMATYTIHAFTSNDVEIKNTYDSDVLQDRIENDSFYRSMLIGTFKDLVDRNYI</sequence>
<name>A0A151IT03_9HYME</name>
<dbReference type="EMBL" id="KQ981064">
    <property type="protein sequence ID" value="KYN09891.1"/>
    <property type="molecule type" value="Genomic_DNA"/>
</dbReference>
<dbReference type="AlphaFoldDB" id="A0A151IT03"/>
<dbReference type="Proteomes" id="UP000078492">
    <property type="component" value="Unassembled WGS sequence"/>
</dbReference>